<dbReference type="RefSeq" id="WP_188478716.1">
    <property type="nucleotide sequence ID" value="NZ_BMFJ01000002.1"/>
</dbReference>
<dbReference type="GO" id="GO:0005524">
    <property type="term" value="F:ATP binding"/>
    <property type="evidence" value="ECO:0007669"/>
    <property type="project" value="UniProtKB-UniRule"/>
</dbReference>
<reference evidence="14" key="1">
    <citation type="journal article" date="2019" name="Int. J. Syst. Evol. Microbiol.">
        <title>The Global Catalogue of Microorganisms (GCM) 10K type strain sequencing project: providing services to taxonomists for standard genome sequencing and annotation.</title>
        <authorList>
            <consortium name="The Broad Institute Genomics Platform"/>
            <consortium name="The Broad Institute Genome Sequencing Center for Infectious Disease"/>
            <person name="Wu L."/>
            <person name="Ma J."/>
        </authorList>
    </citation>
    <scope>NUCLEOTIDE SEQUENCE [LARGE SCALE GENOMIC DNA]</scope>
    <source>
        <strain evidence="14">CGMCC 1.12664</strain>
    </source>
</reference>
<feature type="active site" evidence="10">
    <location>
        <position position="14"/>
    </location>
</feature>
<feature type="active site" evidence="10">
    <location>
        <position position="130"/>
    </location>
</feature>
<evidence type="ECO:0000259" key="11">
    <source>
        <dbReference type="Pfam" id="PF00288"/>
    </source>
</evidence>
<feature type="binding site" evidence="10">
    <location>
        <begin position="93"/>
        <end position="103"/>
    </location>
    <ligand>
        <name>ATP</name>
        <dbReference type="ChEBI" id="CHEBI:30616"/>
    </ligand>
</feature>
<evidence type="ECO:0000256" key="2">
    <source>
        <dbReference type="ARBA" id="ARBA00012052"/>
    </source>
</evidence>
<protein>
    <recommendedName>
        <fullName evidence="3 10">4-diphosphocytidyl-2-C-methyl-D-erythritol kinase</fullName>
        <shortName evidence="10">CMK</shortName>
        <ecNumber evidence="2 10">2.7.1.148</ecNumber>
    </recommendedName>
    <alternativeName>
        <fullName evidence="9 10">4-(cytidine-5'-diphospho)-2-C-methyl-D-erythritol kinase</fullName>
    </alternativeName>
</protein>
<sequence length="276" mass="28853">MAETQPVAEFAPAKINLTLHVTGQRPDGYHLLDSLVVFADVGDRLTLALSDTPALNVTGPRAEGVPGDARNLALRAAETAGTTVRIALDKHLPAAAGIGGGSSDAAAVLRGISRLTGLAPPDDTVRLGADVPVCLPARAARMQGVGEIVTPVADLPRLHAVLVNPGVEVATPACFARLATRTNPPMPDPLPRWSGPADLIDWLATMRNDLEPPACHIAPVIADLLETLRADPACRLARMSGSGATCFALTDTAAHARAMAARLSRPQWWVQPTRLS</sequence>
<dbReference type="Proteomes" id="UP000612855">
    <property type="component" value="Unassembled WGS sequence"/>
</dbReference>
<organism evidence="13 14">
    <name type="scientific">Primorskyibacter flagellatus</name>
    <dbReference type="NCBI Taxonomy" id="1387277"/>
    <lineage>
        <taxon>Bacteria</taxon>
        <taxon>Pseudomonadati</taxon>
        <taxon>Pseudomonadota</taxon>
        <taxon>Alphaproteobacteria</taxon>
        <taxon>Rhodobacterales</taxon>
        <taxon>Roseobacteraceae</taxon>
        <taxon>Primorskyibacter</taxon>
    </lineage>
</organism>
<comment type="catalytic activity">
    <reaction evidence="10">
        <text>4-CDP-2-C-methyl-D-erythritol + ATP = 4-CDP-2-C-methyl-D-erythritol 2-phosphate + ADP + H(+)</text>
        <dbReference type="Rhea" id="RHEA:18437"/>
        <dbReference type="ChEBI" id="CHEBI:15378"/>
        <dbReference type="ChEBI" id="CHEBI:30616"/>
        <dbReference type="ChEBI" id="CHEBI:57823"/>
        <dbReference type="ChEBI" id="CHEBI:57919"/>
        <dbReference type="ChEBI" id="CHEBI:456216"/>
        <dbReference type="EC" id="2.7.1.148"/>
    </reaction>
</comment>
<keyword evidence="8 10" id="KW-0414">Isoprene biosynthesis</keyword>
<evidence type="ECO:0000256" key="1">
    <source>
        <dbReference type="ARBA" id="ARBA00009684"/>
    </source>
</evidence>
<evidence type="ECO:0000256" key="5">
    <source>
        <dbReference type="ARBA" id="ARBA00022741"/>
    </source>
</evidence>
<dbReference type="EMBL" id="BMFJ01000002">
    <property type="protein sequence ID" value="GGE41060.1"/>
    <property type="molecule type" value="Genomic_DNA"/>
</dbReference>
<evidence type="ECO:0000256" key="4">
    <source>
        <dbReference type="ARBA" id="ARBA00022679"/>
    </source>
</evidence>
<dbReference type="NCBIfam" id="NF011202">
    <property type="entry name" value="PRK14608.1"/>
    <property type="match status" value="1"/>
</dbReference>
<feature type="domain" description="GHMP kinase N-terminal" evidence="11">
    <location>
        <begin position="73"/>
        <end position="129"/>
    </location>
</feature>
<dbReference type="InterPro" id="IPR014721">
    <property type="entry name" value="Ribsml_uS5_D2-typ_fold_subgr"/>
</dbReference>
<comment type="function">
    <text evidence="10">Catalyzes the phosphorylation of the position 2 hydroxy group of 4-diphosphocytidyl-2C-methyl-D-erythritol.</text>
</comment>
<dbReference type="Pfam" id="PF00288">
    <property type="entry name" value="GHMP_kinases_N"/>
    <property type="match status" value="1"/>
</dbReference>
<evidence type="ECO:0000313" key="13">
    <source>
        <dbReference type="EMBL" id="GGE41060.1"/>
    </source>
</evidence>
<dbReference type="AlphaFoldDB" id="A0A917ABS3"/>
<evidence type="ECO:0000256" key="10">
    <source>
        <dbReference type="HAMAP-Rule" id="MF_00061"/>
    </source>
</evidence>
<feature type="domain" description="GHMP kinase C-terminal" evidence="12">
    <location>
        <begin position="210"/>
        <end position="265"/>
    </location>
</feature>
<dbReference type="Gene3D" id="3.30.70.890">
    <property type="entry name" value="GHMP kinase, C-terminal domain"/>
    <property type="match status" value="1"/>
</dbReference>
<comment type="similarity">
    <text evidence="1 10">Belongs to the GHMP kinase family. IspE subfamily.</text>
</comment>
<dbReference type="InterPro" id="IPR036554">
    <property type="entry name" value="GHMP_kinase_C_sf"/>
</dbReference>
<dbReference type="PIRSF" id="PIRSF010376">
    <property type="entry name" value="IspE"/>
    <property type="match status" value="1"/>
</dbReference>
<dbReference type="InterPro" id="IPR004424">
    <property type="entry name" value="IspE"/>
</dbReference>
<dbReference type="PANTHER" id="PTHR43527">
    <property type="entry name" value="4-DIPHOSPHOCYTIDYL-2-C-METHYL-D-ERYTHRITOL KINASE, CHLOROPLASTIC"/>
    <property type="match status" value="1"/>
</dbReference>
<proteinExistence type="inferred from homology"/>
<dbReference type="GO" id="GO:0050515">
    <property type="term" value="F:4-(cytidine 5'-diphospho)-2-C-methyl-D-erythritol kinase activity"/>
    <property type="evidence" value="ECO:0007669"/>
    <property type="project" value="UniProtKB-UniRule"/>
</dbReference>
<dbReference type="PANTHER" id="PTHR43527:SF2">
    <property type="entry name" value="4-DIPHOSPHOCYTIDYL-2-C-METHYL-D-ERYTHRITOL KINASE, CHLOROPLASTIC"/>
    <property type="match status" value="1"/>
</dbReference>
<accession>A0A917ABS3</accession>
<keyword evidence="7 10" id="KW-0067">ATP-binding</keyword>
<evidence type="ECO:0000313" key="14">
    <source>
        <dbReference type="Proteomes" id="UP000612855"/>
    </source>
</evidence>
<keyword evidence="4 10" id="KW-0808">Transferase</keyword>
<keyword evidence="14" id="KW-1185">Reference proteome</keyword>
<evidence type="ECO:0000256" key="7">
    <source>
        <dbReference type="ARBA" id="ARBA00022840"/>
    </source>
</evidence>
<dbReference type="EC" id="2.7.1.148" evidence="2 10"/>
<dbReference type="NCBIfam" id="TIGR00154">
    <property type="entry name" value="ispE"/>
    <property type="match status" value="1"/>
</dbReference>
<dbReference type="Gene3D" id="3.30.230.10">
    <property type="match status" value="1"/>
</dbReference>
<keyword evidence="5 10" id="KW-0547">Nucleotide-binding</keyword>
<keyword evidence="6 10" id="KW-0418">Kinase</keyword>
<dbReference type="HAMAP" id="MF_00061">
    <property type="entry name" value="IspE"/>
    <property type="match status" value="1"/>
</dbReference>
<evidence type="ECO:0000256" key="6">
    <source>
        <dbReference type="ARBA" id="ARBA00022777"/>
    </source>
</evidence>
<dbReference type="Pfam" id="PF08544">
    <property type="entry name" value="GHMP_kinases_C"/>
    <property type="match status" value="1"/>
</dbReference>
<comment type="pathway">
    <text evidence="10">Isoprenoid biosynthesis; isopentenyl diphosphate biosynthesis via DXP pathway; isopentenyl diphosphate from 1-deoxy-D-xylulose 5-phosphate: step 3/6.</text>
</comment>
<gene>
    <name evidence="10 13" type="primary">ispE</name>
    <name evidence="13" type="ORF">GCM10011360_30710</name>
</gene>
<dbReference type="GO" id="GO:0019288">
    <property type="term" value="P:isopentenyl diphosphate biosynthetic process, methylerythritol 4-phosphate pathway"/>
    <property type="evidence" value="ECO:0007669"/>
    <property type="project" value="UniProtKB-UniRule"/>
</dbReference>
<evidence type="ECO:0000256" key="9">
    <source>
        <dbReference type="ARBA" id="ARBA00032554"/>
    </source>
</evidence>
<dbReference type="InterPro" id="IPR020568">
    <property type="entry name" value="Ribosomal_Su5_D2-typ_SF"/>
</dbReference>
<evidence type="ECO:0000256" key="8">
    <source>
        <dbReference type="ARBA" id="ARBA00023229"/>
    </source>
</evidence>
<dbReference type="InterPro" id="IPR013750">
    <property type="entry name" value="GHMP_kinase_C_dom"/>
</dbReference>
<dbReference type="GO" id="GO:0016114">
    <property type="term" value="P:terpenoid biosynthetic process"/>
    <property type="evidence" value="ECO:0007669"/>
    <property type="project" value="UniProtKB-UniRule"/>
</dbReference>
<name>A0A917ABS3_9RHOB</name>
<comment type="caution">
    <text evidence="13">The sequence shown here is derived from an EMBL/GenBank/DDBJ whole genome shotgun (WGS) entry which is preliminary data.</text>
</comment>
<dbReference type="SUPFAM" id="SSF55060">
    <property type="entry name" value="GHMP Kinase, C-terminal domain"/>
    <property type="match status" value="1"/>
</dbReference>
<evidence type="ECO:0000256" key="3">
    <source>
        <dbReference type="ARBA" id="ARBA00017473"/>
    </source>
</evidence>
<dbReference type="InterPro" id="IPR006204">
    <property type="entry name" value="GHMP_kinase_N_dom"/>
</dbReference>
<evidence type="ECO:0000259" key="12">
    <source>
        <dbReference type="Pfam" id="PF08544"/>
    </source>
</evidence>
<dbReference type="SUPFAM" id="SSF54211">
    <property type="entry name" value="Ribosomal protein S5 domain 2-like"/>
    <property type="match status" value="1"/>
</dbReference>